<evidence type="ECO:0000256" key="1">
    <source>
        <dbReference type="ARBA" id="ARBA00004123"/>
    </source>
</evidence>
<dbReference type="EMBL" id="CAJNRD030001121">
    <property type="protein sequence ID" value="CAG5097785.1"/>
    <property type="molecule type" value="Genomic_DNA"/>
</dbReference>
<dbReference type="PROSITE" id="PS50157">
    <property type="entry name" value="ZINC_FINGER_C2H2_2"/>
    <property type="match status" value="2"/>
</dbReference>
<evidence type="ECO:0000256" key="2">
    <source>
        <dbReference type="ARBA" id="ARBA00022723"/>
    </source>
</evidence>
<evidence type="ECO:0000256" key="3">
    <source>
        <dbReference type="ARBA" id="ARBA00022771"/>
    </source>
</evidence>
<evidence type="ECO:0000256" key="7">
    <source>
        <dbReference type="ARBA" id="ARBA00023242"/>
    </source>
</evidence>
<evidence type="ECO:0000256" key="4">
    <source>
        <dbReference type="ARBA" id="ARBA00022833"/>
    </source>
</evidence>
<keyword evidence="5" id="KW-0805">Transcription regulation</keyword>
<dbReference type="InterPro" id="IPR051061">
    <property type="entry name" value="Zinc_finger_trans_reg"/>
</dbReference>
<dbReference type="OrthoDB" id="10004641at2759"/>
<feature type="domain" description="C2H2-type" evidence="9">
    <location>
        <begin position="24"/>
        <end position="53"/>
    </location>
</feature>
<proteinExistence type="predicted"/>
<evidence type="ECO:0000256" key="8">
    <source>
        <dbReference type="PROSITE-ProRule" id="PRU00042"/>
    </source>
</evidence>
<evidence type="ECO:0000313" key="10">
    <source>
        <dbReference type="EMBL" id="CAG5097785.1"/>
    </source>
</evidence>
<dbReference type="SUPFAM" id="SSF57667">
    <property type="entry name" value="beta-beta-alpha zinc fingers"/>
    <property type="match status" value="1"/>
</dbReference>
<dbReference type="InterPro" id="IPR036236">
    <property type="entry name" value="Znf_C2H2_sf"/>
</dbReference>
<dbReference type="PANTHER" id="PTHR46179:SF13">
    <property type="entry name" value="C2H2-TYPE DOMAIN-CONTAINING PROTEIN"/>
    <property type="match status" value="1"/>
</dbReference>
<accession>A0A8J2MS17</accession>
<dbReference type="Pfam" id="PF00096">
    <property type="entry name" value="zf-C2H2"/>
    <property type="match status" value="1"/>
</dbReference>
<dbReference type="InterPro" id="IPR013087">
    <property type="entry name" value="Znf_C2H2_type"/>
</dbReference>
<dbReference type="SMART" id="SM00355">
    <property type="entry name" value="ZnF_C2H2"/>
    <property type="match status" value="4"/>
</dbReference>
<dbReference type="GO" id="GO:0008270">
    <property type="term" value="F:zinc ion binding"/>
    <property type="evidence" value="ECO:0007669"/>
    <property type="project" value="UniProtKB-KW"/>
</dbReference>
<dbReference type="PROSITE" id="PS00028">
    <property type="entry name" value="ZINC_FINGER_C2H2_1"/>
    <property type="match status" value="2"/>
</dbReference>
<protein>
    <recommendedName>
        <fullName evidence="9">C2H2-type domain-containing protein</fullName>
    </recommendedName>
</protein>
<keyword evidence="2" id="KW-0479">Metal-binding</keyword>
<organism evidence="10 11">
    <name type="scientific">Cotesia congregata</name>
    <name type="common">Parasitoid wasp</name>
    <name type="synonym">Apanteles congregatus</name>
    <dbReference type="NCBI Taxonomy" id="51543"/>
    <lineage>
        <taxon>Eukaryota</taxon>
        <taxon>Metazoa</taxon>
        <taxon>Ecdysozoa</taxon>
        <taxon>Arthropoda</taxon>
        <taxon>Hexapoda</taxon>
        <taxon>Insecta</taxon>
        <taxon>Pterygota</taxon>
        <taxon>Neoptera</taxon>
        <taxon>Endopterygota</taxon>
        <taxon>Hymenoptera</taxon>
        <taxon>Apocrita</taxon>
        <taxon>Ichneumonoidea</taxon>
        <taxon>Braconidae</taxon>
        <taxon>Microgastrinae</taxon>
        <taxon>Cotesia</taxon>
    </lineage>
</organism>
<reference evidence="10" key="1">
    <citation type="submission" date="2021-04" db="EMBL/GenBank/DDBJ databases">
        <authorList>
            <person name="Chebbi M.A.C M."/>
        </authorList>
    </citation>
    <scope>NUCLEOTIDE SEQUENCE</scope>
</reference>
<keyword evidence="11" id="KW-1185">Reference proteome</keyword>
<dbReference type="Gene3D" id="3.30.160.60">
    <property type="entry name" value="Classic Zinc Finger"/>
    <property type="match status" value="1"/>
</dbReference>
<dbReference type="PANTHER" id="PTHR46179">
    <property type="entry name" value="ZINC FINGER PROTEIN"/>
    <property type="match status" value="1"/>
</dbReference>
<sequence length="182" mass="21415">MMMPPPRLNLELKLPGTQGPVGRFPCPNPFCKSVFKEKRHLGTHINYHCGKPPRFQFFQGAIFAEPYQPRRRTTIGQYPCPNSNCRSVFNSYYNLRSHINNHCGKPPRFKCPHCDYQTTWRNDVKRHVINKHQDAVTPVVELYKPNSQRRDKFICPTENCFEIFRHKKLLIYHLQNRCGNGS</sequence>
<dbReference type="GO" id="GO:0006357">
    <property type="term" value="P:regulation of transcription by RNA polymerase II"/>
    <property type="evidence" value="ECO:0007669"/>
    <property type="project" value="TreeGrafter"/>
</dbReference>
<evidence type="ECO:0000256" key="6">
    <source>
        <dbReference type="ARBA" id="ARBA00023163"/>
    </source>
</evidence>
<keyword evidence="3 8" id="KW-0863">Zinc-finger</keyword>
<evidence type="ECO:0000313" key="11">
    <source>
        <dbReference type="Proteomes" id="UP000786811"/>
    </source>
</evidence>
<gene>
    <name evidence="10" type="ORF">HICCMSTLAB_LOCUS8876</name>
</gene>
<evidence type="ECO:0000259" key="9">
    <source>
        <dbReference type="PROSITE" id="PS50157"/>
    </source>
</evidence>
<feature type="domain" description="C2H2-type" evidence="9">
    <location>
        <begin position="78"/>
        <end position="107"/>
    </location>
</feature>
<name>A0A8J2MS17_COTCN</name>
<keyword evidence="6" id="KW-0804">Transcription</keyword>
<dbReference type="Proteomes" id="UP000786811">
    <property type="component" value="Unassembled WGS sequence"/>
</dbReference>
<evidence type="ECO:0000256" key="5">
    <source>
        <dbReference type="ARBA" id="ARBA00023015"/>
    </source>
</evidence>
<comment type="subcellular location">
    <subcellularLocation>
        <location evidence="1">Nucleus</location>
    </subcellularLocation>
</comment>
<dbReference type="AlphaFoldDB" id="A0A8J2MS17"/>
<dbReference type="GO" id="GO:0005634">
    <property type="term" value="C:nucleus"/>
    <property type="evidence" value="ECO:0007669"/>
    <property type="project" value="UniProtKB-SubCell"/>
</dbReference>
<comment type="caution">
    <text evidence="10">The sequence shown here is derived from an EMBL/GenBank/DDBJ whole genome shotgun (WGS) entry which is preliminary data.</text>
</comment>
<dbReference type="Pfam" id="PF13909">
    <property type="entry name" value="zf-H2C2_5"/>
    <property type="match status" value="1"/>
</dbReference>
<keyword evidence="4" id="KW-0862">Zinc</keyword>
<keyword evidence="7" id="KW-0539">Nucleus</keyword>